<keyword evidence="14" id="KW-1185">Reference proteome</keyword>
<dbReference type="GO" id="GO:0007035">
    <property type="term" value="P:vacuolar acidification"/>
    <property type="evidence" value="ECO:0007669"/>
    <property type="project" value="TreeGrafter"/>
</dbReference>
<dbReference type="Proteomes" id="UP000232806">
    <property type="component" value="Chromosome"/>
</dbReference>
<proteinExistence type="inferred from homology"/>
<dbReference type="OrthoDB" id="85892at2157"/>
<feature type="transmembrane region" description="Helical" evidence="10">
    <location>
        <begin position="380"/>
        <end position="411"/>
    </location>
</feature>
<dbReference type="GO" id="GO:0016471">
    <property type="term" value="C:vacuolar proton-transporting V-type ATPase complex"/>
    <property type="evidence" value="ECO:0007669"/>
    <property type="project" value="TreeGrafter"/>
</dbReference>
<feature type="transmembrane region" description="Helical" evidence="10">
    <location>
        <begin position="478"/>
        <end position="499"/>
    </location>
</feature>
<dbReference type="EMBL" id="CP017766">
    <property type="protein sequence ID" value="AUB55691.1"/>
    <property type="molecule type" value="Genomic_DNA"/>
</dbReference>
<organism evidence="13 14">
    <name type="scientific">Methanobacterium subterraneum</name>
    <dbReference type="NCBI Taxonomy" id="59277"/>
    <lineage>
        <taxon>Archaea</taxon>
        <taxon>Methanobacteriati</taxon>
        <taxon>Methanobacteriota</taxon>
        <taxon>Methanomada group</taxon>
        <taxon>Methanobacteria</taxon>
        <taxon>Methanobacteriales</taxon>
        <taxon>Methanobacteriaceae</taxon>
        <taxon>Methanobacterium</taxon>
    </lineage>
</organism>
<evidence type="ECO:0000313" key="14">
    <source>
        <dbReference type="Proteomes" id="UP000232631"/>
    </source>
</evidence>
<evidence type="ECO:0000256" key="1">
    <source>
        <dbReference type="ARBA" id="ARBA00004141"/>
    </source>
</evidence>
<feature type="transmembrane region" description="Helical" evidence="10">
    <location>
        <begin position="511"/>
        <end position="532"/>
    </location>
</feature>
<dbReference type="InterPro" id="IPR002490">
    <property type="entry name" value="V-ATPase_116kDa_su"/>
</dbReference>
<accession>A0A2H4VC78</accession>
<evidence type="ECO:0000256" key="10">
    <source>
        <dbReference type="RuleBase" id="RU361189"/>
    </source>
</evidence>
<evidence type="ECO:0000313" key="13">
    <source>
        <dbReference type="EMBL" id="AUB60446.1"/>
    </source>
</evidence>
<evidence type="ECO:0000256" key="8">
    <source>
        <dbReference type="ARBA" id="ARBA00059506"/>
    </source>
</evidence>
<evidence type="ECO:0000256" key="4">
    <source>
        <dbReference type="ARBA" id="ARBA00022692"/>
    </source>
</evidence>
<evidence type="ECO:0000256" key="6">
    <source>
        <dbReference type="ARBA" id="ARBA00023065"/>
    </source>
</evidence>
<evidence type="ECO:0000313" key="15">
    <source>
        <dbReference type="Proteomes" id="UP000232806"/>
    </source>
</evidence>
<dbReference type="EMBL" id="CP017768">
    <property type="protein sequence ID" value="AUB60446.1"/>
    <property type="molecule type" value="Genomic_DNA"/>
</dbReference>
<dbReference type="Proteomes" id="UP000232631">
    <property type="component" value="Chromosome"/>
</dbReference>
<evidence type="ECO:0000256" key="11">
    <source>
        <dbReference type="SAM" id="Coils"/>
    </source>
</evidence>
<evidence type="ECO:0000256" key="3">
    <source>
        <dbReference type="ARBA" id="ARBA00022448"/>
    </source>
</evidence>
<keyword evidence="7 10" id="KW-0472">Membrane</keyword>
<dbReference type="AlphaFoldDB" id="A0A2H4VQV2"/>
<protein>
    <recommendedName>
        <fullName evidence="9 10">A-type ATP synthase subunit I</fullName>
    </recommendedName>
</protein>
<dbReference type="Gene3D" id="1.20.1460.20">
    <property type="match status" value="1"/>
</dbReference>
<evidence type="ECO:0000313" key="12">
    <source>
        <dbReference type="EMBL" id="AUB55691.1"/>
    </source>
</evidence>
<dbReference type="NCBIfam" id="NF004428">
    <property type="entry name" value="PRK05771.2-1"/>
    <property type="match status" value="1"/>
</dbReference>
<keyword evidence="3 10" id="KW-0813">Transport</keyword>
<feature type="transmembrane region" description="Helical" evidence="10">
    <location>
        <begin position="538"/>
        <end position="558"/>
    </location>
</feature>
<dbReference type="KEGG" id="msub:BK009_06980"/>
<dbReference type="GO" id="GO:0046961">
    <property type="term" value="F:proton-transporting ATPase activity, rotational mechanism"/>
    <property type="evidence" value="ECO:0007669"/>
    <property type="project" value="InterPro"/>
</dbReference>
<sequence length="670" mass="74343">MFKPARMKKLRIITLDKYADSAVSSLHEAGLVQIEDISERIQQDAEWRQILKPSSTSPFTGKISSLLMKTSGTVDFLKSMAKKEKGILPLVKGFINPPPIKKVEVETLDTEELIQKAERLLGEVESQTKPREEKINQLDSRKTELENALRVAGNLSNFDVDLGLLEESDYVSVIAGKLSSETYDKFMGYLKDLTNEIVVFDQDDESKGFKILVIVTVKTHQEEVLSQLRKMEFERFEFSGLNGKPSEIIQKSESEMESIAREKESVLNDLAEVSNEWFEQLRALKEELEIEKQRNEVFSSFGETDKTVLFEGWVPEKKLKKALLTIETSTEGHSIVDVTDPDVEKDNIPVQLDNPKFAKPYEMFVNMYSPPDYREIDPTILMAIVFPFFFGFCLTEAGYGIIDAMVGYIIFRGLGRNSKTMANMGLIMVACGVWAVILGLVTNSFIGDLIPRFIWGDTSMALPTTIPSINSFAHPENILIIAIVVGVIHLNLGLAIGAYNNIVRGDTKEALGAQIVWFILEAGIALLAIGYLLLGGGILMYAGVGIFVLSLIMLVYFNGMFGIMDLSGFLGNVLSYARLLALALSTGGIAMTVNILTGICAEMIPLIGIIIAPIVFVGGQIANLAFQTLGAFINALRLHYVEFFAQFYIGGSQKFKAFRAKRKFTDIGGK</sequence>
<dbReference type="GO" id="GO:0051117">
    <property type="term" value="F:ATPase binding"/>
    <property type="evidence" value="ECO:0007669"/>
    <property type="project" value="TreeGrafter"/>
</dbReference>
<keyword evidence="4 10" id="KW-0812">Transmembrane</keyword>
<comment type="similarity">
    <text evidence="2 10">Belongs to the V-ATPase 116 kDa subunit family.</text>
</comment>
<comment type="function">
    <text evidence="8">Component of the A-type ATP synthase that produces ATP from ADP in the presence of a proton gradient across the membrane.</text>
</comment>
<gene>
    <name evidence="12" type="ORF">BK007_06520</name>
    <name evidence="13" type="ORF">BK009_06980</name>
</gene>
<name>A0A2H4VQV2_9EURY</name>
<dbReference type="Gene3D" id="3.30.70.2170">
    <property type="match status" value="1"/>
</dbReference>
<feature type="transmembrane region" description="Helical" evidence="10">
    <location>
        <begin position="603"/>
        <end position="626"/>
    </location>
</feature>
<dbReference type="Pfam" id="PF01496">
    <property type="entry name" value="V_ATPase_I"/>
    <property type="match status" value="1"/>
</dbReference>
<keyword evidence="6 10" id="KW-0406">Ion transport</keyword>
<dbReference type="GO" id="GO:0033179">
    <property type="term" value="C:proton-transporting V-type ATPase, V0 domain"/>
    <property type="evidence" value="ECO:0007669"/>
    <property type="project" value="InterPro"/>
</dbReference>
<dbReference type="PANTHER" id="PTHR11629">
    <property type="entry name" value="VACUOLAR PROTON ATPASES"/>
    <property type="match status" value="1"/>
</dbReference>
<comment type="subcellular location">
    <subcellularLocation>
        <location evidence="1">Membrane</location>
        <topology evidence="1">Multi-pass membrane protein</topology>
    </subcellularLocation>
</comment>
<dbReference type="Gene3D" id="3.30.70.2750">
    <property type="match status" value="1"/>
</dbReference>
<feature type="coiled-coil region" evidence="11">
    <location>
        <begin position="249"/>
        <end position="294"/>
    </location>
</feature>
<evidence type="ECO:0000256" key="9">
    <source>
        <dbReference type="ARBA" id="ARBA00068671"/>
    </source>
</evidence>
<keyword evidence="11" id="KW-0175">Coiled coil</keyword>
<evidence type="ECO:0000256" key="2">
    <source>
        <dbReference type="ARBA" id="ARBA00009904"/>
    </source>
</evidence>
<evidence type="ECO:0000256" key="5">
    <source>
        <dbReference type="ARBA" id="ARBA00022989"/>
    </source>
</evidence>
<accession>A0A2H4VQV2</accession>
<dbReference type="PANTHER" id="PTHR11629:SF63">
    <property type="entry name" value="V-TYPE PROTON ATPASE SUBUNIT A"/>
    <property type="match status" value="1"/>
</dbReference>
<reference evidence="14 15" key="1">
    <citation type="submission" date="2016-10" db="EMBL/GenBank/DDBJ databases">
        <title>Comparative genomics between deep and shallow subseafloor isolates.</title>
        <authorList>
            <person name="Ishii S."/>
            <person name="Miller J.R."/>
            <person name="Sutton G."/>
            <person name="Suzuki S."/>
            <person name="Methe B."/>
            <person name="Inagaki F."/>
            <person name="Imachi H."/>
        </authorList>
    </citation>
    <scope>NUCLEOTIDE SEQUENCE [LARGE SCALE GENOMIC DNA]</scope>
    <source>
        <strain evidence="13 14">A8p</strain>
        <strain evidence="12 15">MO-MB1</strain>
    </source>
</reference>
<evidence type="ECO:0000256" key="7">
    <source>
        <dbReference type="ARBA" id="ARBA00023136"/>
    </source>
</evidence>
<keyword evidence="5 10" id="KW-1133">Transmembrane helix</keyword>
<dbReference type="GeneID" id="35126221"/>
<dbReference type="RefSeq" id="WP_100905667.1">
    <property type="nucleotide sequence ID" value="NZ_CP017766.1"/>
</dbReference>
<feature type="transmembrane region" description="Helical" evidence="10">
    <location>
        <begin position="579"/>
        <end position="597"/>
    </location>
</feature>
<feature type="transmembrane region" description="Helical" evidence="10">
    <location>
        <begin position="423"/>
        <end position="446"/>
    </location>
</feature>